<dbReference type="SUPFAM" id="SSF53474">
    <property type="entry name" value="alpha/beta-Hydrolases"/>
    <property type="match status" value="1"/>
</dbReference>
<dbReference type="RefSeq" id="WP_054615438.1">
    <property type="nucleotide sequence ID" value="NZ_CP101125.1"/>
</dbReference>
<feature type="domain" description="GPI inositol-deacylase PGAP1-like alpha/beta" evidence="1">
    <location>
        <begin position="111"/>
        <end position="168"/>
    </location>
</feature>
<organism evidence="2 3">
    <name type="scientific">Pseudomonas nunensis</name>
    <dbReference type="NCBI Taxonomy" id="2961896"/>
    <lineage>
        <taxon>Bacteria</taxon>
        <taxon>Pseudomonadati</taxon>
        <taxon>Pseudomonadota</taxon>
        <taxon>Gammaproteobacteria</taxon>
        <taxon>Pseudomonadales</taxon>
        <taxon>Pseudomonadaceae</taxon>
        <taxon>Pseudomonas</taxon>
    </lineage>
</organism>
<dbReference type="EMBL" id="CP101125">
    <property type="protein sequence ID" value="UTO11735.1"/>
    <property type="molecule type" value="Genomic_DNA"/>
</dbReference>
<dbReference type="Gene3D" id="3.40.50.1820">
    <property type="entry name" value="alpha/beta hydrolase"/>
    <property type="match status" value="1"/>
</dbReference>
<keyword evidence="3" id="KW-1185">Reference proteome</keyword>
<evidence type="ECO:0000259" key="1">
    <source>
        <dbReference type="Pfam" id="PF07819"/>
    </source>
</evidence>
<dbReference type="InterPro" id="IPR012908">
    <property type="entry name" value="PGAP1-ab_dom-like"/>
</dbReference>
<dbReference type="InterPro" id="IPR029058">
    <property type="entry name" value="AB_hydrolase_fold"/>
</dbReference>
<dbReference type="PANTHER" id="PTHR11440">
    <property type="entry name" value="LECITHIN-CHOLESTEROL ACYLTRANSFERASE-RELATED"/>
    <property type="match status" value="1"/>
</dbReference>
<protein>
    <submittedName>
        <fullName evidence="2">GPI inositol-deacylase</fullName>
    </submittedName>
</protein>
<evidence type="ECO:0000313" key="2">
    <source>
        <dbReference type="EMBL" id="UTO11735.1"/>
    </source>
</evidence>
<reference evidence="2" key="1">
    <citation type="submission" date="2022-07" db="EMBL/GenBank/DDBJ databases">
        <title>Pseudomonas nunamit sp. nov. an antifungal species isolated from Greenland.</title>
        <authorList>
            <person name="Ntana F."/>
            <person name="Hennessy R.C."/>
            <person name="Zervas A."/>
            <person name="Stougaard P."/>
        </authorList>
    </citation>
    <scope>NUCLEOTIDE SEQUENCE</scope>
    <source>
        <strain evidence="2">In5</strain>
    </source>
</reference>
<accession>A0ABY5EAM4</accession>
<dbReference type="Proteomes" id="UP001059607">
    <property type="component" value="Chromosome"/>
</dbReference>
<name>A0ABY5EAM4_9PSED</name>
<dbReference type="Pfam" id="PF07819">
    <property type="entry name" value="PGAP1"/>
    <property type="match status" value="1"/>
</dbReference>
<gene>
    <name evidence="2" type="ORF">NK667_16170</name>
</gene>
<proteinExistence type="predicted"/>
<evidence type="ECO:0000313" key="3">
    <source>
        <dbReference type="Proteomes" id="UP001059607"/>
    </source>
</evidence>
<sequence length="464" mass="50912">MEVVILIPGIMGTSLVLPAKNPGDTEEEVWPPTPTEAALRYKRLDKLMDPALKPGSPIDKVACYNFYSLLRTHLDDLKYPHDDSAKRRVEFGYDWRLDNFHTADLLAQRIEAEYAKGARSISLVAHSMGGMVARLLLEGGKYDERPWFKSVRLLVTLATPHLGAPLALARIFGLDGVAGLNAADVAKLANNPAYPSAYQLIPAPDEAAIWSMDSPDLASVDPYDADSAKDLGLVPELLERARAVHEVLAREQRPEHVRYVYFAGSGHRTLTRVNVVHTPGQAVQHSQSRLTFTDDSGDGTVPVYSSLPSKGQRQIVINEHSTVFKGSAFRRAFFRLLGGDAGTALENADNLDLEGNLLSGSLDRQTYSMGQEVELTLQVVNRSQADEAPPIDMIAGELVLERLDADSLKPLTVTRLPLAYQGTPLRRLSTLLANITSNPGLYRLTFEGKPSLREPLPFVVTAND</sequence>